<sequence>AAVSDTERIFTQLIRSIERSRSEVMQLIRAQEESAVSRAEGLLERLEQEIDDLKWRDAELEQLLHTDNHVHFLQ</sequence>
<dbReference type="GO" id="GO:0008270">
    <property type="term" value="F:zinc ion binding"/>
    <property type="evidence" value="ECO:0007669"/>
    <property type="project" value="UniProtKB-KW"/>
</dbReference>
<evidence type="ECO:0000256" key="3">
    <source>
        <dbReference type="ARBA" id="ARBA00022833"/>
    </source>
</evidence>
<feature type="non-terminal residue" evidence="6">
    <location>
        <position position="1"/>
    </location>
</feature>
<dbReference type="EMBL" id="JAMKFB020000002">
    <property type="protein sequence ID" value="KAL0200112.1"/>
    <property type="molecule type" value="Genomic_DNA"/>
</dbReference>
<keyword evidence="3" id="KW-0862">Zinc</keyword>
<evidence type="ECO:0000313" key="6">
    <source>
        <dbReference type="EMBL" id="KAL0200112.1"/>
    </source>
</evidence>
<evidence type="ECO:0000313" key="7">
    <source>
        <dbReference type="Proteomes" id="UP001529510"/>
    </source>
</evidence>
<dbReference type="AlphaFoldDB" id="A0ABD0RQG2"/>
<dbReference type="Proteomes" id="UP001529510">
    <property type="component" value="Unassembled WGS sequence"/>
</dbReference>
<keyword evidence="2" id="KW-0863">Zinc-finger</keyword>
<feature type="non-terminal residue" evidence="6">
    <location>
        <position position="74"/>
    </location>
</feature>
<dbReference type="InterPro" id="IPR051051">
    <property type="entry name" value="E3_ubiq-ligase_TRIM/RNF"/>
</dbReference>
<evidence type="ECO:0000256" key="4">
    <source>
        <dbReference type="SAM" id="Coils"/>
    </source>
</evidence>
<keyword evidence="1" id="KW-0479">Metal-binding</keyword>
<feature type="coiled-coil region" evidence="4">
    <location>
        <begin position="29"/>
        <end position="63"/>
    </location>
</feature>
<dbReference type="PANTHER" id="PTHR25465">
    <property type="entry name" value="B-BOX DOMAIN CONTAINING"/>
    <property type="match status" value="1"/>
</dbReference>
<evidence type="ECO:0000259" key="5">
    <source>
        <dbReference type="Pfam" id="PF25600"/>
    </source>
</evidence>
<dbReference type="PANTHER" id="PTHR25465:SF5">
    <property type="entry name" value="E3 UBIQUITIN_ISG15 LIGASE TRIM25-RELATED"/>
    <property type="match status" value="1"/>
</dbReference>
<dbReference type="InterPro" id="IPR058030">
    <property type="entry name" value="TRIM8/14/16/25/29/45/65_CC"/>
</dbReference>
<accession>A0ABD0RQG2</accession>
<proteinExistence type="predicted"/>
<organism evidence="6 7">
    <name type="scientific">Cirrhinus mrigala</name>
    <name type="common">Mrigala</name>
    <dbReference type="NCBI Taxonomy" id="683832"/>
    <lineage>
        <taxon>Eukaryota</taxon>
        <taxon>Metazoa</taxon>
        <taxon>Chordata</taxon>
        <taxon>Craniata</taxon>
        <taxon>Vertebrata</taxon>
        <taxon>Euteleostomi</taxon>
        <taxon>Actinopterygii</taxon>
        <taxon>Neopterygii</taxon>
        <taxon>Teleostei</taxon>
        <taxon>Ostariophysi</taxon>
        <taxon>Cypriniformes</taxon>
        <taxon>Cyprinidae</taxon>
        <taxon>Labeoninae</taxon>
        <taxon>Labeonini</taxon>
        <taxon>Cirrhinus</taxon>
    </lineage>
</organism>
<protein>
    <recommendedName>
        <fullName evidence="5">TRIM8/14/16/25/29/45/65 coiled-coil region domain-containing protein</fullName>
    </recommendedName>
</protein>
<feature type="domain" description="TRIM8/14/16/25/29/45/65 coiled-coil region" evidence="5">
    <location>
        <begin position="2"/>
        <end position="74"/>
    </location>
</feature>
<comment type="caution">
    <text evidence="6">The sequence shown here is derived from an EMBL/GenBank/DDBJ whole genome shotgun (WGS) entry which is preliminary data.</text>
</comment>
<evidence type="ECO:0000256" key="2">
    <source>
        <dbReference type="ARBA" id="ARBA00022771"/>
    </source>
</evidence>
<name>A0ABD0RQG2_CIRMR</name>
<gene>
    <name evidence="6" type="ORF">M9458_003299</name>
</gene>
<dbReference type="Pfam" id="PF25600">
    <property type="entry name" value="TRIM_CC"/>
    <property type="match status" value="1"/>
</dbReference>
<keyword evidence="7" id="KW-1185">Reference proteome</keyword>
<keyword evidence="4" id="KW-0175">Coiled coil</keyword>
<reference evidence="6 7" key="1">
    <citation type="submission" date="2024-05" db="EMBL/GenBank/DDBJ databases">
        <title>Genome sequencing and assembly of Indian major carp, Cirrhinus mrigala (Hamilton, 1822).</title>
        <authorList>
            <person name="Mohindra V."/>
            <person name="Chowdhury L.M."/>
            <person name="Lal K."/>
            <person name="Jena J.K."/>
        </authorList>
    </citation>
    <scope>NUCLEOTIDE SEQUENCE [LARGE SCALE GENOMIC DNA]</scope>
    <source>
        <strain evidence="6">CM1030</strain>
        <tissue evidence="6">Blood</tissue>
    </source>
</reference>
<evidence type="ECO:0000256" key="1">
    <source>
        <dbReference type="ARBA" id="ARBA00022723"/>
    </source>
</evidence>